<evidence type="ECO:0000256" key="1">
    <source>
        <dbReference type="SAM" id="SignalP"/>
    </source>
</evidence>
<gene>
    <name evidence="2" type="ORF">U14_02640</name>
</gene>
<dbReference type="AlphaFoldDB" id="A0A081BLY0"/>
<proteinExistence type="predicted"/>
<evidence type="ECO:0008006" key="4">
    <source>
        <dbReference type="Google" id="ProtNLM"/>
    </source>
</evidence>
<evidence type="ECO:0000313" key="3">
    <source>
        <dbReference type="Proteomes" id="UP000030700"/>
    </source>
</evidence>
<keyword evidence="3" id="KW-1185">Reference proteome</keyword>
<organism evidence="2">
    <name type="scientific">Candidatus Moduliflexus flocculans</name>
    <dbReference type="NCBI Taxonomy" id="1499966"/>
    <lineage>
        <taxon>Bacteria</taxon>
        <taxon>Candidatus Moduliflexota</taxon>
        <taxon>Candidatus Moduliflexia</taxon>
        <taxon>Candidatus Moduliflexales</taxon>
        <taxon>Candidatus Moduliflexaceae</taxon>
    </lineage>
</organism>
<protein>
    <recommendedName>
        <fullName evidence="4">DUF333 domain-containing protein</fullName>
    </recommendedName>
</protein>
<dbReference type="HOGENOM" id="CLU_1217877_0_0_0"/>
<keyword evidence="1" id="KW-0732">Signal</keyword>
<accession>A0A081BLY0</accession>
<sequence length="227" mass="25051">MFCEESERRHIGQAARLFSGTNTTMPKRIIAIVIMLCCSPYAAQAAATPGTTEIIQYVPTVPEKTVEGNCWTSSIAAYYSPSAWRCMVENSIYDPCLTAADGQTIVCGVPDDEFAIKLTEPLPEPDKTDVKPHPWRIELADGVICEPFTGTLPPIEETALYGCSDADNSALLEDLQQNDGGLWQARKVLIERKENAKEDELPFHITQETLVPIFKVWFAGDPAKDAK</sequence>
<dbReference type="Proteomes" id="UP000030700">
    <property type="component" value="Unassembled WGS sequence"/>
</dbReference>
<feature type="signal peptide" evidence="1">
    <location>
        <begin position="1"/>
        <end position="45"/>
    </location>
</feature>
<feature type="chain" id="PRO_5001755172" description="DUF333 domain-containing protein" evidence="1">
    <location>
        <begin position="46"/>
        <end position="227"/>
    </location>
</feature>
<name>A0A081BLY0_9BACT</name>
<dbReference type="EMBL" id="DF820457">
    <property type="protein sequence ID" value="GAK51396.1"/>
    <property type="molecule type" value="Genomic_DNA"/>
</dbReference>
<dbReference type="STRING" id="1499966.U14_02640"/>
<evidence type="ECO:0000313" key="2">
    <source>
        <dbReference type="EMBL" id="GAK51396.1"/>
    </source>
</evidence>
<reference evidence="2" key="1">
    <citation type="journal article" date="2015" name="PeerJ">
        <title>First genomic representation of candidate bacterial phylum KSB3 points to enhanced environmental sensing as a trigger of wastewater bulking.</title>
        <authorList>
            <person name="Sekiguchi Y."/>
            <person name="Ohashi A."/>
            <person name="Parks D.H."/>
            <person name="Yamauchi T."/>
            <person name="Tyson G.W."/>
            <person name="Hugenholtz P."/>
        </authorList>
    </citation>
    <scope>NUCLEOTIDE SEQUENCE [LARGE SCALE GENOMIC DNA]</scope>
</reference>